<reference evidence="2" key="1">
    <citation type="submission" date="2022-11" db="UniProtKB">
        <authorList>
            <consortium name="WormBaseParasite"/>
        </authorList>
    </citation>
    <scope>IDENTIFICATION</scope>
</reference>
<proteinExistence type="predicted"/>
<accession>A0AC35GA09</accession>
<dbReference type="WBParaSite" id="PS1159_v2.g3185.t1">
    <property type="protein sequence ID" value="PS1159_v2.g3185.t1"/>
    <property type="gene ID" value="PS1159_v2.g3185"/>
</dbReference>
<dbReference type="Proteomes" id="UP000887580">
    <property type="component" value="Unplaced"/>
</dbReference>
<protein>
    <submittedName>
        <fullName evidence="2">Uncharacterized protein</fullName>
    </submittedName>
</protein>
<evidence type="ECO:0000313" key="1">
    <source>
        <dbReference type="Proteomes" id="UP000887580"/>
    </source>
</evidence>
<organism evidence="1 2">
    <name type="scientific">Panagrolaimus sp. PS1159</name>
    <dbReference type="NCBI Taxonomy" id="55785"/>
    <lineage>
        <taxon>Eukaryota</taxon>
        <taxon>Metazoa</taxon>
        <taxon>Ecdysozoa</taxon>
        <taxon>Nematoda</taxon>
        <taxon>Chromadorea</taxon>
        <taxon>Rhabditida</taxon>
        <taxon>Tylenchina</taxon>
        <taxon>Panagrolaimomorpha</taxon>
        <taxon>Panagrolaimoidea</taxon>
        <taxon>Panagrolaimidae</taxon>
        <taxon>Panagrolaimus</taxon>
    </lineage>
</organism>
<evidence type="ECO:0000313" key="2">
    <source>
        <dbReference type="WBParaSite" id="PS1159_v2.g3185.t1"/>
    </source>
</evidence>
<sequence>MLRIYGIYLSKFINDRD</sequence>
<name>A0AC35GA09_9BILA</name>